<evidence type="ECO:0000256" key="2">
    <source>
        <dbReference type="SAM" id="MobiDB-lite"/>
    </source>
</evidence>
<feature type="region of interest" description="Disordered" evidence="2">
    <location>
        <begin position="1"/>
        <end position="24"/>
    </location>
</feature>
<protein>
    <submittedName>
        <fullName evidence="4">S9 family peptidase</fullName>
    </submittedName>
</protein>
<dbReference type="GO" id="GO:0004252">
    <property type="term" value="F:serine-type endopeptidase activity"/>
    <property type="evidence" value="ECO:0007669"/>
    <property type="project" value="InterPro"/>
</dbReference>
<dbReference type="RefSeq" id="WP_181759409.1">
    <property type="nucleotide sequence ID" value="NZ_BMCR01000002.1"/>
</dbReference>
<comment type="caution">
    <text evidence="4">The sequence shown here is derived from an EMBL/GenBank/DDBJ whole genome shotgun (WGS) entry which is preliminary data.</text>
</comment>
<name>A0A838XRN0_9HYPH</name>
<dbReference type="Pfam" id="PF00326">
    <property type="entry name" value="Peptidase_S9"/>
    <property type="match status" value="1"/>
</dbReference>
<dbReference type="AlphaFoldDB" id="A0A838XRN0"/>
<evidence type="ECO:0000313" key="4">
    <source>
        <dbReference type="EMBL" id="MBA4611216.1"/>
    </source>
</evidence>
<dbReference type="SUPFAM" id="SSF82171">
    <property type="entry name" value="DPP6 N-terminal domain-like"/>
    <property type="match status" value="1"/>
</dbReference>
<dbReference type="Proteomes" id="UP000559404">
    <property type="component" value="Unassembled WGS sequence"/>
</dbReference>
<keyword evidence="5" id="KW-1185">Reference proteome</keyword>
<dbReference type="EMBL" id="JACEON010000004">
    <property type="protein sequence ID" value="MBA4611216.1"/>
    <property type="molecule type" value="Genomic_DNA"/>
</dbReference>
<dbReference type="Gene3D" id="2.120.10.30">
    <property type="entry name" value="TolB, C-terminal domain"/>
    <property type="match status" value="1"/>
</dbReference>
<dbReference type="PRINTS" id="PR00862">
    <property type="entry name" value="PROLIGOPTASE"/>
</dbReference>
<organism evidence="4 5">
    <name type="scientific">Stappia taiwanensis</name>
    <dbReference type="NCBI Taxonomy" id="992267"/>
    <lineage>
        <taxon>Bacteria</taxon>
        <taxon>Pseudomonadati</taxon>
        <taxon>Pseudomonadota</taxon>
        <taxon>Alphaproteobacteria</taxon>
        <taxon>Hyphomicrobiales</taxon>
        <taxon>Stappiaceae</taxon>
        <taxon>Stappia</taxon>
    </lineage>
</organism>
<proteinExistence type="predicted"/>
<evidence type="ECO:0000313" key="5">
    <source>
        <dbReference type="Proteomes" id="UP000559404"/>
    </source>
</evidence>
<evidence type="ECO:0000259" key="3">
    <source>
        <dbReference type="Pfam" id="PF00326"/>
    </source>
</evidence>
<sequence>MVVAASSTGRAGDDTSADGPVPGPDAYARVRSLGAPLLNRTGERLYAGIYDPDRGAHIIRYDLASDRMTSLFSIGAAKGDNLLVDGNETRMAFTLDAQGDEQTKLHIVDLDTGAYRVPTPRDKLDLPCGFSPDGADLYTARGAHMWGEKAIFRIDAETGRSEMLYAEPGRWLQCLEATPDGKKLILLRFVTNDEQHLGLLDLESGETDWFLEEANVRVVGAQAYRGGYYILANREGGPMRPWIYDGAGGFSALDVPVAGELTGFGIGEPGMMALIYRDGLKPRVSLYAADEATGTSGWTPVEVDPAVGDVTAFIVPRGTRERFYFLAEDGRPPVLYVQEKGKARPVLDTNVTGLPDSAFARYRSELILSFDGTPIPTHIMIPDGASADNPMPMVMVIHGGPQDHVDPLYSSGNQMLASQGFVVVLPNVRGSSGFGKAFMDMDNGDWGGGHIRDILAVADHVAKMPEVKARPRFIMGGSFGGFSVLSAITQYPDAFDGAVDIFGISDVTTFIEGMPEQVRPYFLEELGFDPRKDRERARALSPLFQAERIRVPLQIHQGANDRRVLPEQSRRLAETLRKAGIEVEYFEYPDEGHGFDRQHNNNLSRQRMMEFLVRLRDRLAQ</sequence>
<reference evidence="4 5" key="2">
    <citation type="submission" date="2020-08" db="EMBL/GenBank/DDBJ databases">
        <title>Stappia taiwanensis sp. nov., isolated from a coastal thermal spring.</title>
        <authorList>
            <person name="Kampfer P."/>
        </authorList>
    </citation>
    <scope>NUCLEOTIDE SEQUENCE [LARGE SCALE GENOMIC DNA]</scope>
    <source>
        <strain evidence="4 5">DSM 23284</strain>
    </source>
</reference>
<dbReference type="PANTHER" id="PTHR42776:SF27">
    <property type="entry name" value="DIPEPTIDYL PEPTIDASE FAMILY MEMBER 6"/>
    <property type="match status" value="1"/>
</dbReference>
<dbReference type="GO" id="GO:0006508">
    <property type="term" value="P:proteolysis"/>
    <property type="evidence" value="ECO:0007669"/>
    <property type="project" value="InterPro"/>
</dbReference>
<keyword evidence="1" id="KW-0378">Hydrolase</keyword>
<dbReference type="Gene3D" id="3.40.50.1820">
    <property type="entry name" value="alpha/beta hydrolase"/>
    <property type="match status" value="1"/>
</dbReference>
<dbReference type="InterPro" id="IPR001375">
    <property type="entry name" value="Peptidase_S9_cat"/>
</dbReference>
<gene>
    <name evidence="4" type="ORF">H1W37_06120</name>
</gene>
<dbReference type="SUPFAM" id="SSF53474">
    <property type="entry name" value="alpha/beta-Hydrolases"/>
    <property type="match status" value="1"/>
</dbReference>
<dbReference type="PANTHER" id="PTHR42776">
    <property type="entry name" value="SERINE PEPTIDASE S9 FAMILY MEMBER"/>
    <property type="match status" value="1"/>
</dbReference>
<accession>A0A838XRN0</accession>
<dbReference type="InterPro" id="IPR011042">
    <property type="entry name" value="6-blade_b-propeller_TolB-like"/>
</dbReference>
<evidence type="ECO:0000256" key="1">
    <source>
        <dbReference type="ARBA" id="ARBA00022801"/>
    </source>
</evidence>
<feature type="domain" description="Peptidase S9 prolyl oligopeptidase catalytic" evidence="3">
    <location>
        <begin position="410"/>
        <end position="614"/>
    </location>
</feature>
<reference evidence="4 5" key="1">
    <citation type="submission" date="2020-07" db="EMBL/GenBank/DDBJ databases">
        <authorList>
            <person name="Li M."/>
        </authorList>
    </citation>
    <scope>NUCLEOTIDE SEQUENCE [LARGE SCALE GENOMIC DNA]</scope>
    <source>
        <strain evidence="4 5">DSM 23284</strain>
    </source>
</reference>
<dbReference type="InterPro" id="IPR029058">
    <property type="entry name" value="AB_hydrolase_fold"/>
</dbReference>
<dbReference type="InterPro" id="IPR002470">
    <property type="entry name" value="Peptidase_S9A"/>
</dbReference>